<proteinExistence type="predicted"/>
<accession>A0A0W1AGL0</accession>
<keyword evidence="4" id="KW-1185">Reference proteome</keyword>
<dbReference type="EMBL" id="LNZB01000031">
    <property type="protein sequence ID" value="KTD80519.1"/>
    <property type="molecule type" value="Genomic_DNA"/>
</dbReference>
<feature type="coiled-coil region" evidence="1">
    <location>
        <begin position="766"/>
        <end position="816"/>
    </location>
</feature>
<dbReference type="STRING" id="66969.Lwal_1218"/>
<organism evidence="3 4">
    <name type="scientific">Legionella waltersii</name>
    <dbReference type="NCBI Taxonomy" id="66969"/>
    <lineage>
        <taxon>Bacteria</taxon>
        <taxon>Pseudomonadati</taxon>
        <taxon>Pseudomonadota</taxon>
        <taxon>Gammaproteobacteria</taxon>
        <taxon>Legionellales</taxon>
        <taxon>Legionellaceae</taxon>
        <taxon>Legionella</taxon>
    </lineage>
</organism>
<evidence type="ECO:0000313" key="4">
    <source>
        <dbReference type="Proteomes" id="UP000054729"/>
    </source>
</evidence>
<protein>
    <submittedName>
        <fullName evidence="3">Interaptin</fullName>
    </submittedName>
</protein>
<dbReference type="Proteomes" id="UP000054729">
    <property type="component" value="Unassembled WGS sequence"/>
</dbReference>
<dbReference type="OrthoDB" id="5653987at2"/>
<evidence type="ECO:0000256" key="2">
    <source>
        <dbReference type="SAM" id="MobiDB-lite"/>
    </source>
</evidence>
<dbReference type="AlphaFoldDB" id="A0A0W1AGL0"/>
<dbReference type="PATRIC" id="fig|66969.6.peg.1335"/>
<dbReference type="RefSeq" id="WP_058479925.1">
    <property type="nucleotide sequence ID" value="NZ_CAAAIQ010000008.1"/>
</dbReference>
<sequence length="1122" mass="125171">MPLYDDFILELSNTSALSLKPKDEYEAALDAILNVELDLTKFPKAIFDHELNSGRVFWSKAYVPRNWDQQSALAKDQPDVIIEFDLPKIKNIRNLAAEQRVKLGLALCGEDVLLRILQNNDVQLREYIQGKAEFGNFAPGNKPKGWDPTKADILDEAALNRIRQEAGQQLLMKMIAKKENVKHLQPLLTELDRPSADDGVTLNKCAQDLGFPATFKLIHPVPPTDTRLKDKIDAPLKAFNKEENQKAFMERVKTLDFNSFGPVLDLAEIPFKAHFSAQPINFAWNDQVTYAWARGALGAYYLEKVIPSRPGLDQVKVNEGINAGSLAELRLKLKDGGVFGAKDFIDGAISDESMPAIKRALLINFVSNTQAARQDKLDALIKAKNRQEFNDALVHLGVDRAQLGLITPEFLPVINQAIRTRVFELELDKCSPNGGHKQSPELKKVFNKLPVSQQLNLVGENNTHKVRQLVGATDTTRVKYYTGKVDPATDLDLIAKENQKIVGLRMIHNSEVAKILSGLDITLTPEKAKQINELLMVEHEWVTDLSVVGNYIQLVHNIKGICSPRDENDFYTKFNIDGHRTGLIGIVGTESSYKIKAQQDNNNLLFIEYQTTPDSPIKKLLGIVLCLEKTNDLNALKAGTFAAKFRADINSVDNLHDFLELYNANPNLKALLKLELTEESFKKLQVDAIVVKPLSERVQHAKDTLKAVNKARKPYSSEGSKIKSEADNIKNGDLYNAKKIAGMPKTKVEELVENYKDLSTECAIAIEVLLDNKDRIESALAILKENGSTRAERNAYASLKAELTDTEKELKVYRDSKAVFDDSITKLQNAETRKGHHQIEEDHLVVRALNDTVVTAPTEYVTNVAVNLSGLANPLGYRTLEPGQKETVHVFGKGNGANDTKEVGAYHIILDTSDTVVTRGGKTTTQKSGGILVLDKMPPKPETEPENAVRIAMTMAVDALERYYAKYGKAPDAEHPIPIQGTNPAQVQMIYFALLECGEKIPNFRYGKDAISVNTGAYDPSKSTKWHGGYTEQSYRNSVFHNKAHPDTEGIITAKTSKLSAWIKTEEEERIKREAAERNLKKEMQDLRKGAQTPRAQALTKAQEHGARELTDEEHRRGMKNG</sequence>
<feature type="compositionally biased region" description="Basic and acidic residues" evidence="2">
    <location>
        <begin position="1102"/>
        <end position="1116"/>
    </location>
</feature>
<gene>
    <name evidence="3" type="ORF">Lwal_1218</name>
</gene>
<reference evidence="3 4" key="1">
    <citation type="submission" date="2015-11" db="EMBL/GenBank/DDBJ databases">
        <title>Genomic analysis of 38 Legionella species identifies large and diverse effector repertoires.</title>
        <authorList>
            <person name="Burstein D."/>
            <person name="Amaro F."/>
            <person name="Zusman T."/>
            <person name="Lifshitz Z."/>
            <person name="Cohen O."/>
            <person name="Gilbert J.A."/>
            <person name="Pupko T."/>
            <person name="Shuman H.A."/>
            <person name="Segal G."/>
        </authorList>
    </citation>
    <scope>NUCLEOTIDE SEQUENCE [LARGE SCALE GENOMIC DNA]</scope>
    <source>
        <strain evidence="3 4">ATCC 51914</strain>
    </source>
</reference>
<keyword evidence="1" id="KW-0175">Coiled coil</keyword>
<feature type="compositionally biased region" description="Basic and acidic residues" evidence="2">
    <location>
        <begin position="1077"/>
        <end position="1089"/>
    </location>
</feature>
<name>A0A0W1AGL0_9GAMM</name>
<evidence type="ECO:0000256" key="1">
    <source>
        <dbReference type="SAM" id="Coils"/>
    </source>
</evidence>
<feature type="region of interest" description="Disordered" evidence="2">
    <location>
        <begin position="1077"/>
        <end position="1122"/>
    </location>
</feature>
<evidence type="ECO:0000313" key="3">
    <source>
        <dbReference type="EMBL" id="KTD80519.1"/>
    </source>
</evidence>
<comment type="caution">
    <text evidence="3">The sequence shown here is derived from an EMBL/GenBank/DDBJ whole genome shotgun (WGS) entry which is preliminary data.</text>
</comment>